<keyword evidence="8" id="KW-0812">Transmembrane</keyword>
<evidence type="ECO:0000256" key="6">
    <source>
        <dbReference type="ARBA" id="ARBA00023033"/>
    </source>
</evidence>
<dbReference type="CDD" id="cd11061">
    <property type="entry name" value="CYP67-like"/>
    <property type="match status" value="1"/>
</dbReference>
<dbReference type="Pfam" id="PF00067">
    <property type="entry name" value="p450"/>
    <property type="match status" value="1"/>
</dbReference>
<gene>
    <name evidence="9" type="ORF">P875_00127958</name>
</gene>
<evidence type="ECO:0000256" key="8">
    <source>
        <dbReference type="SAM" id="Phobius"/>
    </source>
</evidence>
<dbReference type="PRINTS" id="PR00385">
    <property type="entry name" value="P450"/>
</dbReference>
<dbReference type="Proteomes" id="UP000033540">
    <property type="component" value="Unassembled WGS sequence"/>
</dbReference>
<evidence type="ECO:0000313" key="9">
    <source>
        <dbReference type="EMBL" id="KJK66681.1"/>
    </source>
</evidence>
<sequence length="560" mass="63981">MMLTQGSQPLIATLSGVSLHTFLYRFGEWDTTSMLLVQIHTLIIVGGNLALYLNLLKWTGLGLSPTVFSSLCGYHLLGVYCSMLVYRLLFHRLCRFPGPFFGRLTNFYTATLSVNLQKPMEVQKLHREYGDYVRIGPCELSVADPQAVKAIHGSQSPVTKGPWYTLLEPRVPLFMERDKKEHARRRKVWEQGFSTKALDDYEPRVYIYVDQLFQVIQKNAGKPIDITQWFTYFSFDVMIDLSFGKSSNMLINGKESYILETIRTDMGRIAYFSHLAWLFPFTKRLPLLNSNFLRFWKWLADQISERAKVDLVNDELHLLRVLTVLRQCEPERPDVFSRVLNAYRQGPQSHQDTLNLHGDAHLIVVAGSDTVASTLINVFCHLACNPSITRELQSHLDALPDLESDRLAQIDLLDAILNETMRFYSPNPSGLQRVTPAEGLQIGDKFIPGNVVVQVPTYTVYRDSRAFVHPDEFIPERWTTRPELVKDRSAFIPFSSGPYACVGKRLALMELRRVIAVILRSYDVALAPGQSAKAFWEGQMDTFTLVAPSLELMFTRRNQL</sequence>
<dbReference type="PRINTS" id="PR00463">
    <property type="entry name" value="EP450I"/>
</dbReference>
<dbReference type="AlphaFoldDB" id="A0A0F0IHM8"/>
<dbReference type="OrthoDB" id="6692864at2759"/>
<evidence type="ECO:0000256" key="4">
    <source>
        <dbReference type="ARBA" id="ARBA00023002"/>
    </source>
</evidence>
<keyword evidence="3 7" id="KW-0479">Metal-binding</keyword>
<evidence type="ECO:0000256" key="2">
    <source>
        <dbReference type="ARBA" id="ARBA00010617"/>
    </source>
</evidence>
<keyword evidence="6" id="KW-0503">Monooxygenase</keyword>
<dbReference type="EMBL" id="JZEE01000235">
    <property type="protein sequence ID" value="KJK66681.1"/>
    <property type="molecule type" value="Genomic_DNA"/>
</dbReference>
<dbReference type="InterPro" id="IPR002401">
    <property type="entry name" value="Cyt_P450_E_grp-I"/>
</dbReference>
<dbReference type="InterPro" id="IPR036396">
    <property type="entry name" value="Cyt_P450_sf"/>
</dbReference>
<proteinExistence type="inferred from homology"/>
<keyword evidence="7" id="KW-0349">Heme</keyword>
<dbReference type="GO" id="GO:0005506">
    <property type="term" value="F:iron ion binding"/>
    <property type="evidence" value="ECO:0007669"/>
    <property type="project" value="InterPro"/>
</dbReference>
<evidence type="ECO:0000256" key="7">
    <source>
        <dbReference type="PIRSR" id="PIRSR602401-1"/>
    </source>
</evidence>
<comment type="caution">
    <text evidence="9">The sequence shown here is derived from an EMBL/GenBank/DDBJ whole genome shotgun (WGS) entry which is preliminary data.</text>
</comment>
<keyword evidence="8" id="KW-1133">Transmembrane helix</keyword>
<evidence type="ECO:0000256" key="1">
    <source>
        <dbReference type="ARBA" id="ARBA00001971"/>
    </source>
</evidence>
<evidence type="ECO:0000313" key="10">
    <source>
        <dbReference type="Proteomes" id="UP000033540"/>
    </source>
</evidence>
<keyword evidence="5 7" id="KW-0408">Iron</keyword>
<dbReference type="Gene3D" id="1.10.630.10">
    <property type="entry name" value="Cytochrome P450"/>
    <property type="match status" value="1"/>
</dbReference>
<feature type="transmembrane region" description="Helical" evidence="8">
    <location>
        <begin position="67"/>
        <end position="89"/>
    </location>
</feature>
<dbReference type="PANTHER" id="PTHR24305">
    <property type="entry name" value="CYTOCHROME P450"/>
    <property type="match status" value="1"/>
</dbReference>
<dbReference type="GO" id="GO:0004497">
    <property type="term" value="F:monooxygenase activity"/>
    <property type="evidence" value="ECO:0007669"/>
    <property type="project" value="UniProtKB-KW"/>
</dbReference>
<comment type="similarity">
    <text evidence="2">Belongs to the cytochrome P450 family.</text>
</comment>
<accession>A0A0F0IHM8</accession>
<dbReference type="SUPFAM" id="SSF48264">
    <property type="entry name" value="Cytochrome P450"/>
    <property type="match status" value="1"/>
</dbReference>
<evidence type="ECO:0000256" key="5">
    <source>
        <dbReference type="ARBA" id="ARBA00023004"/>
    </source>
</evidence>
<name>A0A0F0IHM8_ASPPU</name>
<evidence type="ECO:0000256" key="3">
    <source>
        <dbReference type="ARBA" id="ARBA00022723"/>
    </source>
</evidence>
<reference evidence="9 10" key="1">
    <citation type="submission" date="2015-02" db="EMBL/GenBank/DDBJ databases">
        <title>Draft genome sequence of Aspergillus parasiticus SU-1.</title>
        <authorList>
            <person name="Yu J."/>
            <person name="Fedorova N."/>
            <person name="Yin Y."/>
            <person name="Losada L."/>
            <person name="Zafar N."/>
            <person name="Taujale R."/>
            <person name="Ehrlich K.C."/>
            <person name="Bhatnagar D."/>
            <person name="Cleveland T.E."/>
            <person name="Bennett J.W."/>
            <person name="Nierman W.C."/>
        </authorList>
    </citation>
    <scope>NUCLEOTIDE SEQUENCE [LARGE SCALE GENOMIC DNA]</scope>
    <source>
        <strain evidence="10">ATCC 56775 / NRRL 5862 / SRRC 143 / SU-1</strain>
    </source>
</reference>
<dbReference type="InterPro" id="IPR001128">
    <property type="entry name" value="Cyt_P450"/>
</dbReference>
<dbReference type="InterPro" id="IPR050121">
    <property type="entry name" value="Cytochrome_P450_monoxygenase"/>
</dbReference>
<feature type="transmembrane region" description="Helical" evidence="8">
    <location>
        <begin position="35"/>
        <end position="55"/>
    </location>
</feature>
<protein>
    <submittedName>
        <fullName evidence="9">Cytochrome P450</fullName>
    </submittedName>
</protein>
<feature type="binding site" description="axial binding residue" evidence="7">
    <location>
        <position position="501"/>
    </location>
    <ligand>
        <name>heme</name>
        <dbReference type="ChEBI" id="CHEBI:30413"/>
    </ligand>
    <ligandPart>
        <name>Fe</name>
        <dbReference type="ChEBI" id="CHEBI:18248"/>
    </ligandPart>
</feature>
<comment type="cofactor">
    <cofactor evidence="1 7">
        <name>heme</name>
        <dbReference type="ChEBI" id="CHEBI:30413"/>
    </cofactor>
</comment>
<dbReference type="GO" id="GO:0016705">
    <property type="term" value="F:oxidoreductase activity, acting on paired donors, with incorporation or reduction of molecular oxygen"/>
    <property type="evidence" value="ECO:0007669"/>
    <property type="project" value="InterPro"/>
</dbReference>
<dbReference type="STRING" id="1403190.A0A0F0IHM8"/>
<organism evidence="9 10">
    <name type="scientific">Aspergillus parasiticus (strain ATCC 56775 / NRRL 5862 / SRRC 143 / SU-1)</name>
    <dbReference type="NCBI Taxonomy" id="1403190"/>
    <lineage>
        <taxon>Eukaryota</taxon>
        <taxon>Fungi</taxon>
        <taxon>Dikarya</taxon>
        <taxon>Ascomycota</taxon>
        <taxon>Pezizomycotina</taxon>
        <taxon>Eurotiomycetes</taxon>
        <taxon>Eurotiomycetidae</taxon>
        <taxon>Eurotiales</taxon>
        <taxon>Aspergillaceae</taxon>
        <taxon>Aspergillus</taxon>
        <taxon>Aspergillus subgen. Circumdati</taxon>
    </lineage>
</organism>
<keyword evidence="8" id="KW-0472">Membrane</keyword>
<dbReference type="GO" id="GO:0020037">
    <property type="term" value="F:heme binding"/>
    <property type="evidence" value="ECO:0007669"/>
    <property type="project" value="InterPro"/>
</dbReference>
<dbReference type="PANTHER" id="PTHR24305:SF187">
    <property type="entry name" value="P450, PUTATIVE (EUROFUNG)-RELATED"/>
    <property type="match status" value="1"/>
</dbReference>
<keyword evidence="4" id="KW-0560">Oxidoreductase</keyword>